<sequence>MCDEHPLTKEEYDQLFDAFSSEGDDSAKVAQLESMTKKPKTAKEIFATNEWYQAEATDKELVDYCKYAETDVHYKDPAFLCNEKLGVNTPQGRKMSTAAHSREKELLDYLLDILSPEDRWPDSIYKAFYTRELKSKQRWNMACFFWYNGVDPEIVYEWYTLRGVFNGDKFTRKRELESCFKTLNDNKDNPFRMRDFMVFSLEANDYVRMDVPVPVYDWESTKE</sequence>
<reference evidence="3" key="1">
    <citation type="submission" date="2012-12" db="EMBL/GenBank/DDBJ databases">
        <authorList>
            <person name="Hellsten U."/>
            <person name="Grimwood J."/>
            <person name="Chapman J.A."/>
            <person name="Shapiro H."/>
            <person name="Aerts A."/>
            <person name="Otillar R.P."/>
            <person name="Terry A.Y."/>
            <person name="Boore J.L."/>
            <person name="Simakov O."/>
            <person name="Marletaz F."/>
            <person name="Cho S.-J."/>
            <person name="Edsinger-Gonzales E."/>
            <person name="Havlak P."/>
            <person name="Kuo D.-H."/>
            <person name="Larsson T."/>
            <person name="Lv J."/>
            <person name="Arendt D."/>
            <person name="Savage R."/>
            <person name="Osoegawa K."/>
            <person name="de Jong P."/>
            <person name="Lindberg D.R."/>
            <person name="Seaver E.C."/>
            <person name="Weisblat D.A."/>
            <person name="Putnam N.H."/>
            <person name="Grigoriev I.V."/>
            <person name="Rokhsar D.S."/>
        </authorList>
    </citation>
    <scope>NUCLEOTIDE SEQUENCE</scope>
    <source>
        <strain evidence="3">I ESC-2004</strain>
    </source>
</reference>
<dbReference type="AlphaFoldDB" id="R7UYJ2"/>
<dbReference type="HOGENOM" id="CLU_1241156_0_0_1"/>
<reference evidence="1 3" key="2">
    <citation type="journal article" date="2013" name="Nature">
        <title>Insights into bilaterian evolution from three spiralian genomes.</title>
        <authorList>
            <person name="Simakov O."/>
            <person name="Marletaz F."/>
            <person name="Cho S.J."/>
            <person name="Edsinger-Gonzales E."/>
            <person name="Havlak P."/>
            <person name="Hellsten U."/>
            <person name="Kuo D.H."/>
            <person name="Larsson T."/>
            <person name="Lv J."/>
            <person name="Arendt D."/>
            <person name="Savage R."/>
            <person name="Osoegawa K."/>
            <person name="de Jong P."/>
            <person name="Grimwood J."/>
            <person name="Chapman J.A."/>
            <person name="Shapiro H."/>
            <person name="Aerts A."/>
            <person name="Otillar R.P."/>
            <person name="Terry A.Y."/>
            <person name="Boore J.L."/>
            <person name="Grigoriev I.V."/>
            <person name="Lindberg D.R."/>
            <person name="Seaver E.C."/>
            <person name="Weisblat D.A."/>
            <person name="Putnam N.H."/>
            <person name="Rokhsar D.S."/>
        </authorList>
    </citation>
    <scope>NUCLEOTIDE SEQUENCE</scope>
    <source>
        <strain evidence="1 3">I ESC-2004</strain>
    </source>
</reference>
<keyword evidence="3" id="KW-1185">Reference proteome</keyword>
<protein>
    <submittedName>
        <fullName evidence="1 2">Uncharacterized protein</fullName>
    </submittedName>
</protein>
<evidence type="ECO:0000313" key="2">
    <source>
        <dbReference type="EnsemblMetazoa" id="CapteP214452"/>
    </source>
</evidence>
<dbReference type="EMBL" id="KB298648">
    <property type="protein sequence ID" value="ELU09002.1"/>
    <property type="molecule type" value="Genomic_DNA"/>
</dbReference>
<evidence type="ECO:0000313" key="3">
    <source>
        <dbReference type="Proteomes" id="UP000014760"/>
    </source>
</evidence>
<dbReference type="EnsemblMetazoa" id="CapteT214452">
    <property type="protein sequence ID" value="CapteP214452"/>
    <property type="gene ID" value="CapteG214452"/>
</dbReference>
<proteinExistence type="predicted"/>
<dbReference type="Proteomes" id="UP000014760">
    <property type="component" value="Unassembled WGS sequence"/>
</dbReference>
<accession>R7UYJ2</accession>
<evidence type="ECO:0000313" key="1">
    <source>
        <dbReference type="EMBL" id="ELU09002.1"/>
    </source>
</evidence>
<reference evidence="2" key="3">
    <citation type="submission" date="2015-06" db="UniProtKB">
        <authorList>
            <consortium name="EnsemblMetazoa"/>
        </authorList>
    </citation>
    <scope>IDENTIFICATION</scope>
</reference>
<gene>
    <name evidence="1" type="ORF">CAPTEDRAFT_214452</name>
</gene>
<organism evidence="1">
    <name type="scientific">Capitella teleta</name>
    <name type="common">Polychaete worm</name>
    <dbReference type="NCBI Taxonomy" id="283909"/>
    <lineage>
        <taxon>Eukaryota</taxon>
        <taxon>Metazoa</taxon>
        <taxon>Spiralia</taxon>
        <taxon>Lophotrochozoa</taxon>
        <taxon>Annelida</taxon>
        <taxon>Polychaeta</taxon>
        <taxon>Sedentaria</taxon>
        <taxon>Scolecida</taxon>
        <taxon>Capitellidae</taxon>
        <taxon>Capitella</taxon>
    </lineage>
</organism>
<name>R7UYJ2_CAPTE</name>
<dbReference type="EMBL" id="AMQN01006560">
    <property type="status" value="NOT_ANNOTATED_CDS"/>
    <property type="molecule type" value="Genomic_DNA"/>
</dbReference>